<dbReference type="EMBL" id="HBUF01647943">
    <property type="protein sequence ID" value="CAG6786340.1"/>
    <property type="molecule type" value="Transcribed_RNA"/>
</dbReference>
<organism evidence="1">
    <name type="scientific">Cacopsylla melanoneura</name>
    <dbReference type="NCBI Taxonomy" id="428564"/>
    <lineage>
        <taxon>Eukaryota</taxon>
        <taxon>Metazoa</taxon>
        <taxon>Ecdysozoa</taxon>
        <taxon>Arthropoda</taxon>
        <taxon>Hexapoda</taxon>
        <taxon>Insecta</taxon>
        <taxon>Pterygota</taxon>
        <taxon>Neoptera</taxon>
        <taxon>Paraneoptera</taxon>
        <taxon>Hemiptera</taxon>
        <taxon>Sternorrhyncha</taxon>
        <taxon>Psylloidea</taxon>
        <taxon>Psyllidae</taxon>
        <taxon>Psyllinae</taxon>
        <taxon>Cacopsylla</taxon>
    </lineage>
</organism>
<reference evidence="1" key="1">
    <citation type="submission" date="2021-05" db="EMBL/GenBank/DDBJ databases">
        <authorList>
            <person name="Alioto T."/>
            <person name="Alioto T."/>
            <person name="Gomez Garrido J."/>
        </authorList>
    </citation>
    <scope>NUCLEOTIDE SEQUENCE</scope>
</reference>
<name>A0A8D9BPD6_9HEMI</name>
<protein>
    <submittedName>
        <fullName evidence="1">Uncharacterized protein</fullName>
    </submittedName>
</protein>
<accession>A0A8D9BPD6</accession>
<evidence type="ECO:0000313" key="1">
    <source>
        <dbReference type="EMBL" id="CAG6786340.1"/>
    </source>
</evidence>
<proteinExistence type="predicted"/>
<sequence>MYHTLSPLTYSSMDMSHIKSMINMSMLQYCYYTLLHNRHGHSRLGMRNVTLSPQLCHRLCVRVEIESLLSIEMILSQETASGSSFVNIFPSLVRTHKRDSPNVRMITNEVDSIMLSMNYINDTWWTASLRQHIHKHHTSPRVSL</sequence>
<dbReference type="AlphaFoldDB" id="A0A8D9BPD6"/>